<comment type="caution">
    <text evidence="6">The sequence shown here is derived from an EMBL/GenBank/DDBJ whole genome shotgun (WGS) entry which is preliminary data.</text>
</comment>
<evidence type="ECO:0000256" key="3">
    <source>
        <dbReference type="SAM" id="Phobius"/>
    </source>
</evidence>
<evidence type="ECO:0000256" key="1">
    <source>
        <dbReference type="ARBA" id="ARBA00022553"/>
    </source>
</evidence>
<dbReference type="InterPro" id="IPR013783">
    <property type="entry name" value="Ig-like_fold"/>
</dbReference>
<keyword evidence="1" id="KW-0597">Phosphoprotein</keyword>
<keyword evidence="3" id="KW-1133">Transmembrane helix</keyword>
<feature type="transmembrane region" description="Helical" evidence="3">
    <location>
        <begin position="731"/>
        <end position="753"/>
    </location>
</feature>
<gene>
    <name evidence="6" type="ORF">BST86_01040</name>
</gene>
<organism evidence="6 7">
    <name type="scientific">Nonlabens agnitus</name>
    <dbReference type="NCBI Taxonomy" id="870484"/>
    <lineage>
        <taxon>Bacteria</taxon>
        <taxon>Pseudomonadati</taxon>
        <taxon>Bacteroidota</taxon>
        <taxon>Flavobacteriia</taxon>
        <taxon>Flavobacteriales</taxon>
        <taxon>Flavobacteriaceae</taxon>
        <taxon>Nonlabens</taxon>
    </lineage>
</organism>
<dbReference type="InterPro" id="IPR000792">
    <property type="entry name" value="Tscrpt_reg_LuxR_C"/>
</dbReference>
<name>A0A2S9WR58_9FLAO</name>
<dbReference type="GO" id="GO:0000155">
    <property type="term" value="F:phosphorelay sensor kinase activity"/>
    <property type="evidence" value="ECO:0007669"/>
    <property type="project" value="TreeGrafter"/>
</dbReference>
<dbReference type="PANTHER" id="PTHR43547">
    <property type="entry name" value="TWO-COMPONENT HISTIDINE KINASE"/>
    <property type="match status" value="1"/>
</dbReference>
<dbReference type="Gene3D" id="2.60.40.10">
    <property type="entry name" value="Immunoglobulins"/>
    <property type="match status" value="1"/>
</dbReference>
<dbReference type="OrthoDB" id="1090267at2"/>
<keyword evidence="2" id="KW-0175">Coiled coil</keyword>
<dbReference type="SUPFAM" id="SSF46894">
    <property type="entry name" value="C-terminal effector domain of the bipartite response regulators"/>
    <property type="match status" value="1"/>
</dbReference>
<evidence type="ECO:0000256" key="2">
    <source>
        <dbReference type="SAM" id="Coils"/>
    </source>
</evidence>
<dbReference type="Gene3D" id="1.10.10.10">
    <property type="entry name" value="Winged helix-like DNA-binding domain superfamily/Winged helix DNA-binding domain"/>
    <property type="match status" value="1"/>
</dbReference>
<dbReference type="InterPro" id="IPR036388">
    <property type="entry name" value="WH-like_DNA-bd_sf"/>
</dbReference>
<evidence type="ECO:0000313" key="7">
    <source>
        <dbReference type="Proteomes" id="UP000239532"/>
    </source>
</evidence>
<keyword evidence="3" id="KW-0812">Transmembrane</keyword>
<protein>
    <recommendedName>
        <fullName evidence="5">HTH luxR-type domain-containing protein</fullName>
    </recommendedName>
</protein>
<reference evidence="6 7" key="1">
    <citation type="submission" date="2016-11" db="EMBL/GenBank/DDBJ databases">
        <title>Trade-off between light-utilization and light-protection in marine flavobacteria.</title>
        <authorList>
            <person name="Kumagai Y."/>
        </authorList>
    </citation>
    <scope>NUCLEOTIDE SEQUENCE [LARGE SCALE GENOMIC DNA]</scope>
    <source>
        <strain evidence="6 7">JCM 17109</strain>
    </source>
</reference>
<accession>A0A2S9WR58</accession>
<dbReference type="GO" id="GO:0006355">
    <property type="term" value="P:regulation of DNA-templated transcription"/>
    <property type="evidence" value="ECO:0007669"/>
    <property type="project" value="InterPro"/>
</dbReference>
<feature type="chain" id="PRO_5015559932" description="HTH luxR-type domain-containing protein" evidence="4">
    <location>
        <begin position="20"/>
        <end position="927"/>
    </location>
</feature>
<evidence type="ECO:0000256" key="4">
    <source>
        <dbReference type="SAM" id="SignalP"/>
    </source>
</evidence>
<evidence type="ECO:0000313" key="6">
    <source>
        <dbReference type="EMBL" id="PRP65776.1"/>
    </source>
</evidence>
<keyword evidence="4" id="KW-0732">Signal</keyword>
<sequence>MKVFLFIASFFFSFLLVQAQELPPVRNFSPATYGAENQNWKIAQSEDRNLFFANNQGLLEYNGEHWYLYPTPNESIMRSVEWHEDRVYTGSYMDFGYWERQNDGTLTYTSMVDSLNVSILEDEQFWDIISSESIVLIQSLSRIYAYNPEDKTVQTVVEKQGLTKIFKVGNGIYFHVTGQGLYQIVSGQPQLIIKQDLIDGNVIGMRDSDRGIKLVTAANSLYIFENDSLELISTNQFFRPVTVYSAVAIEGDGFAVGTISNGLLVMDGAGVVDYQINQSNGLSNNTVLSVFVDADDNLWAGLDNGIDYINLTSRFKTFIDREGKLGTIYDAIYHKEHLYLGSNQGLYVRPPNQKTFEFIEGTKGQVWSLKEIDGTLFCGHNLGTFIIDGKIATQIAFEEGTWDVQPLEGTTDLILQGNYSGLFVLQRENNTWSLRNKLEGFDISSKDLVIDGQQIFVGHEYKGLYELDVSDDFRTVENYKLIDAVGTGINSDVIQLGGDVLYSTPRGIYVKTETSDSFKKNEVLSSFIESNGYTSGKMIKINEGSFWMFSDQSLIQINKEPINDTFEAKNILIPHFKRSETKGYESLIQLPNQNYLIATSQGYLLWDNKDTEEVKGKVVIDRVRISNRNGSSKLLDLDQNNSMDHRTNAVEFFFHVTDYNVFDSVKYQYFLDGDSDSWSNVFEKGSILFENLSHGDYQLRLRSVVNGSLAEDEAVFSFTIEPPFYFSRTAIVIYVIIILGILFLMGRIFRWYYNRKRNLDLEKQRQQMELNLLKSQKDIADLKNKQLNSDIESRNRDLAIKTMAMIRKNETLNQLRGELDNLPTTQESKSLKKMLDKSLNSKQDWVAFEEAFNNADKDFFKKIKEKHPNLTSGDLRLCVYLRLNLSSKEIAPLLNISPRSVEIKRYRLRKKMGLSRDDSLTGYIVEI</sequence>
<dbReference type="Pfam" id="PF07495">
    <property type="entry name" value="Y_Y_Y"/>
    <property type="match status" value="1"/>
</dbReference>
<feature type="coiled-coil region" evidence="2">
    <location>
        <begin position="756"/>
        <end position="785"/>
    </location>
</feature>
<keyword evidence="3" id="KW-0472">Membrane</keyword>
<dbReference type="SUPFAM" id="SSF63829">
    <property type="entry name" value="Calcium-dependent phosphotriesterase"/>
    <property type="match status" value="1"/>
</dbReference>
<dbReference type="GO" id="GO:0003677">
    <property type="term" value="F:DNA binding"/>
    <property type="evidence" value="ECO:0007669"/>
    <property type="project" value="InterPro"/>
</dbReference>
<proteinExistence type="predicted"/>
<feature type="signal peptide" evidence="4">
    <location>
        <begin position="1"/>
        <end position="19"/>
    </location>
</feature>
<dbReference type="InterPro" id="IPR015943">
    <property type="entry name" value="WD40/YVTN_repeat-like_dom_sf"/>
</dbReference>
<keyword evidence="7" id="KW-1185">Reference proteome</keyword>
<evidence type="ECO:0000259" key="5">
    <source>
        <dbReference type="SMART" id="SM00421"/>
    </source>
</evidence>
<dbReference type="AlphaFoldDB" id="A0A2S9WR58"/>
<dbReference type="InterPro" id="IPR011123">
    <property type="entry name" value="Y_Y_Y"/>
</dbReference>
<dbReference type="Gene3D" id="2.130.10.10">
    <property type="entry name" value="YVTN repeat-like/Quinoprotein amine dehydrogenase"/>
    <property type="match status" value="1"/>
</dbReference>
<feature type="domain" description="HTH luxR-type" evidence="5">
    <location>
        <begin position="867"/>
        <end position="924"/>
    </location>
</feature>
<dbReference type="RefSeq" id="WP_105981648.1">
    <property type="nucleotide sequence ID" value="NZ_MQUC01000003.1"/>
</dbReference>
<dbReference type="EMBL" id="MQUC01000003">
    <property type="protein sequence ID" value="PRP65776.1"/>
    <property type="molecule type" value="Genomic_DNA"/>
</dbReference>
<dbReference type="PANTHER" id="PTHR43547:SF2">
    <property type="entry name" value="HYBRID SIGNAL TRANSDUCTION HISTIDINE KINASE C"/>
    <property type="match status" value="1"/>
</dbReference>
<dbReference type="Proteomes" id="UP000239532">
    <property type="component" value="Unassembled WGS sequence"/>
</dbReference>
<dbReference type="InterPro" id="IPR016032">
    <property type="entry name" value="Sig_transdc_resp-reg_C-effctor"/>
</dbReference>
<dbReference type="SMART" id="SM00421">
    <property type="entry name" value="HTH_LUXR"/>
    <property type="match status" value="1"/>
</dbReference>